<name>A0A4U2Q3H2_9BACL</name>
<evidence type="ECO:0000313" key="3">
    <source>
        <dbReference type="Proteomes" id="UP000308114"/>
    </source>
</evidence>
<dbReference type="EMBL" id="PNXQ01000001">
    <property type="protein sequence ID" value="TKH46832.1"/>
    <property type="molecule type" value="Genomic_DNA"/>
</dbReference>
<evidence type="ECO:0000313" key="2">
    <source>
        <dbReference type="EMBL" id="TKH46832.1"/>
    </source>
</evidence>
<keyword evidence="1" id="KW-0472">Membrane</keyword>
<keyword evidence="1" id="KW-1133">Transmembrane helix</keyword>
<reference evidence="2 3" key="1">
    <citation type="submission" date="2018-01" db="EMBL/GenBank/DDBJ databases">
        <title>Bacillales members from the olive rhizosphere are effective biological control agents against Verticillium dahliae.</title>
        <authorList>
            <person name="Gomez-Lama C."/>
            <person name="Legarda G."/>
            <person name="Ruano-Rosa D."/>
            <person name="Pizarro-Tobias P."/>
            <person name="Valverde-Corredor A."/>
            <person name="Niqui J.L."/>
            <person name="Trivino J.C."/>
            <person name="Roca A."/>
            <person name="Mercado-Blanco J."/>
        </authorList>
    </citation>
    <scope>NUCLEOTIDE SEQUENCE [LARGE SCALE GENOMIC DNA]</scope>
    <source>
        <strain evidence="2 3">PIC167</strain>
    </source>
</reference>
<dbReference type="Proteomes" id="UP000308114">
    <property type="component" value="Unassembled WGS sequence"/>
</dbReference>
<gene>
    <name evidence="2" type="ORF">C1I60_01415</name>
</gene>
<feature type="transmembrane region" description="Helical" evidence="1">
    <location>
        <begin position="47"/>
        <end position="66"/>
    </location>
</feature>
<accession>A0A4U2Q3H2</accession>
<comment type="caution">
    <text evidence="2">The sequence shown here is derived from an EMBL/GenBank/DDBJ whole genome shotgun (WGS) entry which is preliminary data.</text>
</comment>
<organism evidence="2 3">
    <name type="scientific">Paenibacillus terrae</name>
    <dbReference type="NCBI Taxonomy" id="159743"/>
    <lineage>
        <taxon>Bacteria</taxon>
        <taxon>Bacillati</taxon>
        <taxon>Bacillota</taxon>
        <taxon>Bacilli</taxon>
        <taxon>Bacillales</taxon>
        <taxon>Paenibacillaceae</taxon>
        <taxon>Paenibacillus</taxon>
    </lineage>
</organism>
<protein>
    <submittedName>
        <fullName evidence="2">Uncharacterized protein</fullName>
    </submittedName>
</protein>
<proteinExistence type="predicted"/>
<evidence type="ECO:0000256" key="1">
    <source>
        <dbReference type="SAM" id="Phobius"/>
    </source>
</evidence>
<dbReference type="AlphaFoldDB" id="A0A4U2Q3H2"/>
<sequence>MEFYFYFYGRGWTKSTKKLRKRLREMLYFCKDYVKIKKTTIHNLKDGVIRMSIVAGLLVCAFVYVIRASLVHPGEEDWRSY</sequence>
<keyword evidence="1" id="KW-0812">Transmembrane</keyword>